<dbReference type="EMBL" id="RKLQ01000001">
    <property type="protein sequence ID" value="MBX0302472.1"/>
    <property type="molecule type" value="Genomic_DNA"/>
</dbReference>
<keyword evidence="2" id="KW-1133">Transmembrane helix</keyword>
<feature type="region of interest" description="Disordered" evidence="1">
    <location>
        <begin position="105"/>
        <end position="220"/>
    </location>
</feature>
<dbReference type="RefSeq" id="WP_220586709.1">
    <property type="nucleotide sequence ID" value="NZ_RKLQ01000001.1"/>
</dbReference>
<evidence type="ECO:0000256" key="2">
    <source>
        <dbReference type="SAM" id="Phobius"/>
    </source>
</evidence>
<dbReference type="AlphaFoldDB" id="A0A8J8C6Q2"/>
<protein>
    <submittedName>
        <fullName evidence="3">Uncharacterized protein</fullName>
    </submittedName>
</protein>
<feature type="compositionally biased region" description="Low complexity" evidence="1">
    <location>
        <begin position="40"/>
        <end position="49"/>
    </location>
</feature>
<feature type="transmembrane region" description="Helical" evidence="2">
    <location>
        <begin position="79"/>
        <end position="101"/>
    </location>
</feature>
<dbReference type="Proteomes" id="UP000783863">
    <property type="component" value="Unassembled WGS sequence"/>
</dbReference>
<proteinExistence type="predicted"/>
<accession>A0A8J8C6Q2</accession>
<keyword evidence="2" id="KW-0472">Membrane</keyword>
<keyword evidence="2" id="KW-0812">Transmembrane</keyword>
<feature type="compositionally biased region" description="Acidic residues" evidence="1">
    <location>
        <begin position="199"/>
        <end position="209"/>
    </location>
</feature>
<keyword evidence="4" id="KW-1185">Reference proteome</keyword>
<comment type="caution">
    <text evidence="3">The sequence shown here is derived from an EMBL/GenBank/DDBJ whole genome shotgun (WGS) entry which is preliminary data.</text>
</comment>
<evidence type="ECO:0000313" key="3">
    <source>
        <dbReference type="EMBL" id="MBX0302472.1"/>
    </source>
</evidence>
<feature type="compositionally biased region" description="Basic and acidic residues" evidence="1">
    <location>
        <begin position="169"/>
        <end position="198"/>
    </location>
</feature>
<evidence type="ECO:0000313" key="4">
    <source>
        <dbReference type="Proteomes" id="UP000783863"/>
    </source>
</evidence>
<gene>
    <name evidence="3" type="ORF">EGD98_02175</name>
</gene>
<organism evidence="3 4">
    <name type="scientific">Haloarcula salinisoli</name>
    <dbReference type="NCBI Taxonomy" id="2487746"/>
    <lineage>
        <taxon>Archaea</taxon>
        <taxon>Methanobacteriati</taxon>
        <taxon>Methanobacteriota</taxon>
        <taxon>Stenosarchaea group</taxon>
        <taxon>Halobacteria</taxon>
        <taxon>Halobacteriales</taxon>
        <taxon>Haloarculaceae</taxon>
        <taxon>Haloarcula</taxon>
    </lineage>
</organism>
<reference evidence="3" key="1">
    <citation type="submission" date="2021-06" db="EMBL/GenBank/DDBJ databases">
        <title>Halomicroarcula sp. F24A a new haloarchaeum isolated from saline soil.</title>
        <authorList>
            <person name="Duran-Viseras A."/>
            <person name="Sanchez-Porro C."/>
            <person name="Ventosa A."/>
        </authorList>
    </citation>
    <scope>NUCLEOTIDE SEQUENCE</scope>
    <source>
        <strain evidence="3">F24A</strain>
    </source>
</reference>
<feature type="region of interest" description="Disordered" evidence="1">
    <location>
        <begin position="27"/>
        <end position="70"/>
    </location>
</feature>
<sequence length="246" mass="25832">MSKFTLYRADIDSPRLARLVGKVPGIAVGDEEQADEGPADDVTAPPDTAAESEDDGGLRERVPVPDTDIGDTKSVVKTYGLLGLGVSMVMLGIATVGIWVYRRRKGGDGESETPPPATGLDRDGPTVTPSTGETELSTSGTSSTSDTESSTPSPSIVTPDESPEPEQEPAGRTEGDRSDVEWETRDTTPASERERGGEPDEQPEPETPDDEPRPTESVDVAPLLGAAFLAVSGAVVKWLQADADEA</sequence>
<evidence type="ECO:0000256" key="1">
    <source>
        <dbReference type="SAM" id="MobiDB-lite"/>
    </source>
</evidence>
<feature type="compositionally biased region" description="Low complexity" evidence="1">
    <location>
        <begin position="128"/>
        <end position="155"/>
    </location>
</feature>
<feature type="compositionally biased region" description="Acidic residues" evidence="1">
    <location>
        <begin position="29"/>
        <end position="39"/>
    </location>
</feature>
<name>A0A8J8C6Q2_9EURY</name>